<dbReference type="SUPFAM" id="SSF54277">
    <property type="entry name" value="CAD &amp; PB1 domains"/>
    <property type="match status" value="1"/>
</dbReference>
<name>A0A9P3UHW7_LYOSH</name>
<comment type="caution">
    <text evidence="4">The sequence shown here is derived from an EMBL/GenBank/DDBJ whole genome shotgun (WGS) entry which is preliminary data.</text>
</comment>
<dbReference type="Gene3D" id="3.10.20.90">
    <property type="entry name" value="Phosphatidylinositol 3-kinase Catalytic Subunit, Chain A, domain 1"/>
    <property type="match status" value="1"/>
</dbReference>
<evidence type="ECO:0000313" key="5">
    <source>
        <dbReference type="Proteomes" id="UP001063166"/>
    </source>
</evidence>
<dbReference type="Gene3D" id="3.30.1520.10">
    <property type="entry name" value="Phox-like domain"/>
    <property type="match status" value="1"/>
</dbReference>
<dbReference type="GO" id="GO:0030674">
    <property type="term" value="F:protein-macromolecule adaptor activity"/>
    <property type="evidence" value="ECO:0007669"/>
    <property type="project" value="TreeGrafter"/>
</dbReference>
<dbReference type="EMBL" id="BRPK01000001">
    <property type="protein sequence ID" value="GLB33417.1"/>
    <property type="molecule type" value="Genomic_DNA"/>
</dbReference>
<evidence type="ECO:0000313" key="4">
    <source>
        <dbReference type="EMBL" id="GLB33417.1"/>
    </source>
</evidence>
<protein>
    <submittedName>
        <fullName evidence="4">Src homology 3 domains contatining protein</fullName>
    </submittedName>
</protein>
<feature type="region of interest" description="Disordered" evidence="2">
    <location>
        <begin position="28"/>
        <end position="64"/>
    </location>
</feature>
<feature type="compositionally biased region" description="Low complexity" evidence="2">
    <location>
        <begin position="356"/>
        <end position="381"/>
    </location>
</feature>
<evidence type="ECO:0000256" key="1">
    <source>
        <dbReference type="ARBA" id="ARBA00022737"/>
    </source>
</evidence>
<feature type="compositionally biased region" description="Polar residues" evidence="2">
    <location>
        <begin position="341"/>
        <end position="355"/>
    </location>
</feature>
<feature type="compositionally biased region" description="Basic and acidic residues" evidence="2">
    <location>
        <begin position="253"/>
        <end position="262"/>
    </location>
</feature>
<dbReference type="GO" id="GO:0000747">
    <property type="term" value="P:conjugation with cellular fusion"/>
    <property type="evidence" value="ECO:0007669"/>
    <property type="project" value="TreeGrafter"/>
</dbReference>
<proteinExistence type="predicted"/>
<dbReference type="Proteomes" id="UP001063166">
    <property type="component" value="Unassembled WGS sequence"/>
</dbReference>
<dbReference type="CDD" id="cd06890">
    <property type="entry name" value="PX_Bem1p"/>
    <property type="match status" value="1"/>
</dbReference>
<evidence type="ECO:0000256" key="2">
    <source>
        <dbReference type="SAM" id="MobiDB-lite"/>
    </source>
</evidence>
<sequence>MDRGDLPKVEDWKRAMYNYKQNSIALGVIDAPPSRESMPGSPYMSQNSPSSQAPPAPQSSNTGTNYAAVAETTEALPEGILLAADVVSFHYEMEEYWFRIDAIFQPYAQPGQRLPPAKQLILFRVYNDFYDFQVSLLDTFPREAGRQPPHARILPYMPGPAQDVDDTLTASRRSELDTYVHSLCDLSKSGATYILESQVVREFLALKPGDVGTETESRTEEIEALFGPQQATSVNGGSRGMSELRDNLSRLKMHDEGNKSDGSEYEDEGYAPSPQRRAHERDRHPYAPQTNERRSNDGNLRMHAHAQNHQRTGSTTSFRAASPYASHSRSNSPLHQERHVTSQQQTNEDYYSYNHTASTPSASSLRSSQATSRSRSQSASTNTNLNSPPISAANPQTAFVKIKIFDRVADDLIAIRVHPRVTHAELMDKVQARLGGEVANLKYRDSVTNQFVGLDTDEDLRVWIESTDKHVLFAD</sequence>
<dbReference type="SMART" id="SM00312">
    <property type="entry name" value="PX"/>
    <property type="match status" value="1"/>
</dbReference>
<dbReference type="GO" id="GO:0035091">
    <property type="term" value="F:phosphatidylinositol binding"/>
    <property type="evidence" value="ECO:0007669"/>
    <property type="project" value="InterPro"/>
</dbReference>
<reference evidence="4" key="1">
    <citation type="submission" date="2022-07" db="EMBL/GenBank/DDBJ databases">
        <title>The genome of Lyophyllum shimeji provides insight into the initial evolution of ectomycorrhizal fungal genome.</title>
        <authorList>
            <person name="Kobayashi Y."/>
            <person name="Shibata T."/>
            <person name="Hirakawa H."/>
            <person name="Shigenobu S."/>
            <person name="Nishiyama T."/>
            <person name="Yamada A."/>
            <person name="Hasebe M."/>
            <person name="Kawaguchi M."/>
        </authorList>
    </citation>
    <scope>NUCLEOTIDE SEQUENCE</scope>
    <source>
        <strain evidence="4">AT787</strain>
    </source>
</reference>
<dbReference type="Pfam" id="PF00787">
    <property type="entry name" value="PX"/>
    <property type="match status" value="1"/>
</dbReference>
<dbReference type="InterPro" id="IPR035550">
    <property type="entry name" value="Bem1/Scd2_PX"/>
</dbReference>
<feature type="compositionally biased region" description="Basic and acidic residues" evidence="2">
    <location>
        <begin position="277"/>
        <end position="296"/>
    </location>
</feature>
<dbReference type="InterPro" id="IPR001683">
    <property type="entry name" value="PX_dom"/>
</dbReference>
<accession>A0A9P3UHW7</accession>
<feature type="region of interest" description="Disordered" evidence="2">
    <location>
        <begin position="253"/>
        <end position="392"/>
    </location>
</feature>
<dbReference type="SUPFAM" id="SSF64268">
    <property type="entry name" value="PX domain"/>
    <property type="match status" value="1"/>
</dbReference>
<feature type="compositionally biased region" description="Polar residues" evidence="2">
    <location>
        <begin position="382"/>
        <end position="392"/>
    </location>
</feature>
<feature type="compositionally biased region" description="Polar residues" evidence="2">
    <location>
        <begin position="309"/>
        <end position="334"/>
    </location>
</feature>
<organism evidence="4 5">
    <name type="scientific">Lyophyllum shimeji</name>
    <name type="common">Hon-shimeji</name>
    <name type="synonym">Tricholoma shimeji</name>
    <dbReference type="NCBI Taxonomy" id="47721"/>
    <lineage>
        <taxon>Eukaryota</taxon>
        <taxon>Fungi</taxon>
        <taxon>Dikarya</taxon>
        <taxon>Basidiomycota</taxon>
        <taxon>Agaricomycotina</taxon>
        <taxon>Agaricomycetes</taxon>
        <taxon>Agaricomycetidae</taxon>
        <taxon>Agaricales</taxon>
        <taxon>Tricholomatineae</taxon>
        <taxon>Lyophyllaceae</taxon>
        <taxon>Lyophyllum</taxon>
    </lineage>
</organism>
<keyword evidence="5" id="KW-1185">Reference proteome</keyword>
<dbReference type="PANTHER" id="PTHR15706">
    <property type="entry name" value="SH3 MULTIPLE DOMAIN"/>
    <property type="match status" value="1"/>
</dbReference>
<feature type="domain" description="PX" evidence="3">
    <location>
        <begin position="44"/>
        <end position="211"/>
    </location>
</feature>
<gene>
    <name evidence="4" type="primary">BEM1</name>
    <name evidence="4" type="ORF">LshimejAT787_0103010</name>
</gene>
<dbReference type="GO" id="GO:0005737">
    <property type="term" value="C:cytoplasm"/>
    <property type="evidence" value="ECO:0007669"/>
    <property type="project" value="TreeGrafter"/>
</dbReference>
<dbReference type="InterPro" id="IPR036871">
    <property type="entry name" value="PX_dom_sf"/>
</dbReference>
<evidence type="ECO:0000259" key="3">
    <source>
        <dbReference type="PROSITE" id="PS50195"/>
    </source>
</evidence>
<dbReference type="PROSITE" id="PS50195">
    <property type="entry name" value="PX"/>
    <property type="match status" value="1"/>
</dbReference>
<dbReference type="PANTHER" id="PTHR15706:SF2">
    <property type="entry name" value="SH3 AND PX DOMAIN-CONTAINING PROTEIN 2A"/>
    <property type="match status" value="1"/>
</dbReference>
<dbReference type="OrthoDB" id="548867at2759"/>
<dbReference type="GO" id="GO:0043332">
    <property type="term" value="C:mating projection tip"/>
    <property type="evidence" value="ECO:0007669"/>
    <property type="project" value="TreeGrafter"/>
</dbReference>
<dbReference type="InterPro" id="IPR051228">
    <property type="entry name" value="NADPH_Oxidase/PX-Domain"/>
</dbReference>
<dbReference type="AlphaFoldDB" id="A0A9P3UHW7"/>
<keyword evidence="1" id="KW-0677">Repeat</keyword>